<keyword evidence="1" id="KW-0732">Signal</keyword>
<organism evidence="2 3">
    <name type="scientific">Streptomyces paromomycinus</name>
    <name type="common">Streptomyces rimosus subsp. paromomycinus</name>
    <dbReference type="NCBI Taxonomy" id="92743"/>
    <lineage>
        <taxon>Bacteria</taxon>
        <taxon>Bacillati</taxon>
        <taxon>Actinomycetota</taxon>
        <taxon>Actinomycetes</taxon>
        <taxon>Kitasatosporales</taxon>
        <taxon>Streptomycetaceae</taxon>
        <taxon>Streptomyces</taxon>
    </lineage>
</organism>
<gene>
    <name evidence="2" type="ORF">GKJPGBOP_08174</name>
</gene>
<reference evidence="2 3" key="1">
    <citation type="submission" date="2018-11" db="EMBL/GenBank/DDBJ databases">
        <title>Whole genome sequence of Streptomyces paromomycinus NBRC 15454(T).</title>
        <authorList>
            <person name="Komaki H."/>
            <person name="Tamura T."/>
        </authorList>
    </citation>
    <scope>NUCLEOTIDE SEQUENCE [LARGE SCALE GENOMIC DNA]</scope>
    <source>
        <strain evidence="2 3">NBRC 15454</strain>
    </source>
</reference>
<evidence type="ECO:0000313" key="2">
    <source>
        <dbReference type="EMBL" id="GCD48377.1"/>
    </source>
</evidence>
<comment type="caution">
    <text evidence="2">The sequence shown here is derived from an EMBL/GenBank/DDBJ whole genome shotgun (WGS) entry which is preliminary data.</text>
</comment>
<dbReference type="RefSeq" id="WP_125058301.1">
    <property type="nucleotide sequence ID" value="NZ_BHZD01000001.1"/>
</dbReference>
<dbReference type="AlphaFoldDB" id="A0A401WGD8"/>
<dbReference type="EMBL" id="BHZD01000001">
    <property type="protein sequence ID" value="GCD48377.1"/>
    <property type="molecule type" value="Genomic_DNA"/>
</dbReference>
<evidence type="ECO:0008006" key="4">
    <source>
        <dbReference type="Google" id="ProtNLM"/>
    </source>
</evidence>
<sequence>MRIRTGVASAALAGLLAVGTAVPAQADSAGTAQDRSTYSSESARAATGIGAFQTLGDRVHYSHTVRGNINAHGWWKLLRGPRAKAKVTVWLQVKSGSGWKTLKKNDKTVWPGGGSNKRTAAAWKCTNLIQKHTFRSIIDVDLVGYPDDAYKKITDPQTLYCGT</sequence>
<keyword evidence="3" id="KW-1185">Reference proteome</keyword>
<evidence type="ECO:0000313" key="3">
    <source>
        <dbReference type="Proteomes" id="UP000286746"/>
    </source>
</evidence>
<protein>
    <recommendedName>
        <fullName evidence="4">Secreted protein</fullName>
    </recommendedName>
</protein>
<evidence type="ECO:0000256" key="1">
    <source>
        <dbReference type="SAM" id="SignalP"/>
    </source>
</evidence>
<feature type="chain" id="PRO_5019550330" description="Secreted protein" evidence="1">
    <location>
        <begin position="27"/>
        <end position="163"/>
    </location>
</feature>
<proteinExistence type="predicted"/>
<name>A0A401WGD8_STREY</name>
<feature type="signal peptide" evidence="1">
    <location>
        <begin position="1"/>
        <end position="26"/>
    </location>
</feature>
<accession>A0A401WGD8</accession>
<dbReference type="Proteomes" id="UP000286746">
    <property type="component" value="Unassembled WGS sequence"/>
</dbReference>